<evidence type="ECO:0008006" key="3">
    <source>
        <dbReference type="Google" id="ProtNLM"/>
    </source>
</evidence>
<reference evidence="1" key="1">
    <citation type="journal article" date="2020" name="Stud. Mycol.">
        <title>101 Dothideomycetes genomes: a test case for predicting lifestyles and emergence of pathogens.</title>
        <authorList>
            <person name="Haridas S."/>
            <person name="Albert R."/>
            <person name="Binder M."/>
            <person name="Bloem J."/>
            <person name="Labutti K."/>
            <person name="Salamov A."/>
            <person name="Andreopoulos B."/>
            <person name="Baker S."/>
            <person name="Barry K."/>
            <person name="Bills G."/>
            <person name="Bluhm B."/>
            <person name="Cannon C."/>
            <person name="Castanera R."/>
            <person name="Culley D."/>
            <person name="Daum C."/>
            <person name="Ezra D."/>
            <person name="Gonzalez J."/>
            <person name="Henrissat B."/>
            <person name="Kuo A."/>
            <person name="Liang C."/>
            <person name="Lipzen A."/>
            <person name="Lutzoni F."/>
            <person name="Magnuson J."/>
            <person name="Mondo S."/>
            <person name="Nolan M."/>
            <person name="Ohm R."/>
            <person name="Pangilinan J."/>
            <person name="Park H.-J."/>
            <person name="Ramirez L."/>
            <person name="Alfaro M."/>
            <person name="Sun H."/>
            <person name="Tritt A."/>
            <person name="Yoshinaga Y."/>
            <person name="Zwiers L.-H."/>
            <person name="Turgeon B."/>
            <person name="Goodwin S."/>
            <person name="Spatafora J."/>
            <person name="Crous P."/>
            <person name="Grigoriev I."/>
        </authorList>
    </citation>
    <scope>NUCLEOTIDE SEQUENCE</scope>
    <source>
        <strain evidence="1">CBS 627.86</strain>
    </source>
</reference>
<protein>
    <recommendedName>
        <fullName evidence="3">F-box domain-containing protein</fullName>
    </recommendedName>
</protein>
<organism evidence="1 2">
    <name type="scientific">Lophiotrema nucula</name>
    <dbReference type="NCBI Taxonomy" id="690887"/>
    <lineage>
        <taxon>Eukaryota</taxon>
        <taxon>Fungi</taxon>
        <taxon>Dikarya</taxon>
        <taxon>Ascomycota</taxon>
        <taxon>Pezizomycotina</taxon>
        <taxon>Dothideomycetes</taxon>
        <taxon>Pleosporomycetidae</taxon>
        <taxon>Pleosporales</taxon>
        <taxon>Lophiotremataceae</taxon>
        <taxon>Lophiotrema</taxon>
    </lineage>
</organism>
<name>A0A6A5ZLH7_9PLEO</name>
<dbReference type="AlphaFoldDB" id="A0A6A5ZLH7"/>
<keyword evidence="2" id="KW-1185">Reference proteome</keyword>
<dbReference type="Proteomes" id="UP000799770">
    <property type="component" value="Unassembled WGS sequence"/>
</dbReference>
<gene>
    <name evidence="1" type="ORF">BDV96DRAFT_321293</name>
</gene>
<accession>A0A6A5ZLH7</accession>
<proteinExistence type="predicted"/>
<dbReference type="EMBL" id="ML977314">
    <property type="protein sequence ID" value="KAF2120229.1"/>
    <property type="molecule type" value="Genomic_DNA"/>
</dbReference>
<sequence length="310" mass="36160">MEVAHPIPSWSALSSPHLESSMAGAIQRPSLHERLRAGALRILQPRFQFLLLPPELRLQIYDYILADAIDKKSPQPLALLRVSKQVFREFRDTALEHVRPSFKRACDVHTYWRSMDPKLRCRVKHIKIARTPGKALFEIRSVLGLPWFRLKTLTIGIQANRSHTIQPLLDELCFQLRFEDTVDIVRIVPDDAWRTNSFSSWAYCSTDDHVIQVISEMAKRTWVRPQKDTLQCCKWMRGFEVRMRDGRQTLAYTLTRRAALKEIIKENGPATRLSILQFKSFVLPSLEAPGWWLLWDPSPDQIEFDVRVYE</sequence>
<evidence type="ECO:0000313" key="2">
    <source>
        <dbReference type="Proteomes" id="UP000799770"/>
    </source>
</evidence>
<evidence type="ECO:0000313" key="1">
    <source>
        <dbReference type="EMBL" id="KAF2120229.1"/>
    </source>
</evidence>